<organism evidence="1 2">
    <name type="scientific">Penicillium subrubescens</name>
    <dbReference type="NCBI Taxonomy" id="1316194"/>
    <lineage>
        <taxon>Eukaryota</taxon>
        <taxon>Fungi</taxon>
        <taxon>Dikarya</taxon>
        <taxon>Ascomycota</taxon>
        <taxon>Pezizomycotina</taxon>
        <taxon>Eurotiomycetes</taxon>
        <taxon>Eurotiomycetidae</taxon>
        <taxon>Eurotiales</taxon>
        <taxon>Aspergillaceae</taxon>
        <taxon>Penicillium</taxon>
    </lineage>
</organism>
<evidence type="ECO:0000313" key="2">
    <source>
        <dbReference type="Proteomes" id="UP000186955"/>
    </source>
</evidence>
<dbReference type="AlphaFoldDB" id="A0A1Q5UK63"/>
<evidence type="ECO:0000313" key="1">
    <source>
        <dbReference type="EMBL" id="OKP12857.1"/>
    </source>
</evidence>
<reference evidence="1 2" key="1">
    <citation type="submission" date="2016-10" db="EMBL/GenBank/DDBJ databases">
        <title>Genome sequence of the ascomycete fungus Penicillium subrubescens.</title>
        <authorList>
            <person name="De Vries R.P."/>
            <person name="Peng M."/>
            <person name="Dilokpimol A."/>
            <person name="Hilden K."/>
            <person name="Makela M.R."/>
            <person name="Grigoriev I."/>
            <person name="Riley R."/>
            <person name="Granchi Z."/>
        </authorList>
    </citation>
    <scope>NUCLEOTIDE SEQUENCE [LARGE SCALE GENOMIC DNA]</scope>
    <source>
        <strain evidence="1 2">CBS 132785</strain>
    </source>
</reference>
<name>A0A1Q5UK63_9EURO</name>
<protein>
    <submittedName>
        <fullName evidence="1">Uncharacterized protein</fullName>
    </submittedName>
</protein>
<proteinExistence type="predicted"/>
<comment type="caution">
    <text evidence="1">The sequence shown here is derived from an EMBL/GenBank/DDBJ whole genome shotgun (WGS) entry which is preliminary data.</text>
</comment>
<keyword evidence="2" id="KW-1185">Reference proteome</keyword>
<dbReference type="EMBL" id="MNBE01000177">
    <property type="protein sequence ID" value="OKP12857.1"/>
    <property type="molecule type" value="Genomic_DNA"/>
</dbReference>
<gene>
    <name evidence="1" type="ORF">PENSUB_1589</name>
</gene>
<dbReference type="Proteomes" id="UP000186955">
    <property type="component" value="Unassembled WGS sequence"/>
</dbReference>
<accession>A0A1Q5UK63</accession>
<sequence>MFVKLYMSKEQFNMDRKDVVFSIEYTSADDHLAHFTYYWLRYFQARGLVHNGLATA</sequence>